<dbReference type="Proteomes" id="UP000008068">
    <property type="component" value="Unassembled WGS sequence"/>
</dbReference>
<dbReference type="eggNOG" id="KOG3585">
    <property type="taxonomic scope" value="Eukaryota"/>
</dbReference>
<dbReference type="EMBL" id="GL379788">
    <property type="protein sequence ID" value="EGT40561.1"/>
    <property type="molecule type" value="Genomic_DNA"/>
</dbReference>
<feature type="compositionally biased region" description="Basic and acidic residues" evidence="6">
    <location>
        <begin position="365"/>
        <end position="376"/>
    </location>
</feature>
<evidence type="ECO:0000313" key="8">
    <source>
        <dbReference type="EMBL" id="EGT40561.1"/>
    </source>
</evidence>
<dbReference type="GO" id="GO:0005886">
    <property type="term" value="C:plasma membrane"/>
    <property type="evidence" value="ECO:0007669"/>
    <property type="project" value="TreeGrafter"/>
</dbReference>
<dbReference type="GO" id="GO:0045893">
    <property type="term" value="P:positive regulation of DNA-templated transcription"/>
    <property type="evidence" value="ECO:0007669"/>
    <property type="project" value="InterPro"/>
</dbReference>
<comment type="caution">
    <text evidence="5">Lacks conserved residue(s) required for the propagation of feature annotation.</text>
</comment>
<dbReference type="InterPro" id="IPR032848">
    <property type="entry name" value="Ce-Tra-2"/>
</dbReference>
<feature type="compositionally biased region" description="Pro residues" evidence="6">
    <location>
        <begin position="447"/>
        <end position="462"/>
    </location>
</feature>
<dbReference type="HOGENOM" id="CLU_556949_0_0_1"/>
<evidence type="ECO:0000256" key="3">
    <source>
        <dbReference type="ARBA" id="ARBA00023163"/>
    </source>
</evidence>
<dbReference type="InterPro" id="IPR046360">
    <property type="entry name" value="T-box_DNA-bd"/>
</dbReference>
<feature type="domain" description="T-box" evidence="7">
    <location>
        <begin position="10"/>
        <end position="167"/>
    </location>
</feature>
<dbReference type="GO" id="GO:0042001">
    <property type="term" value="P:hermaphrodite somatic sex determination"/>
    <property type="evidence" value="ECO:0007669"/>
    <property type="project" value="InterPro"/>
</dbReference>
<dbReference type="GO" id="GO:0004888">
    <property type="term" value="F:transmembrane signaling receptor activity"/>
    <property type="evidence" value="ECO:0007669"/>
    <property type="project" value="InterPro"/>
</dbReference>
<keyword evidence="9" id="KW-1185">Reference proteome</keyword>
<evidence type="ECO:0000256" key="6">
    <source>
        <dbReference type="SAM" id="MobiDB-lite"/>
    </source>
</evidence>
<feature type="compositionally biased region" description="Polar residues" evidence="6">
    <location>
        <begin position="322"/>
        <end position="342"/>
    </location>
</feature>
<dbReference type="PRINTS" id="PR00937">
    <property type="entry name" value="TBOX"/>
</dbReference>
<evidence type="ECO:0000256" key="4">
    <source>
        <dbReference type="ARBA" id="ARBA00023242"/>
    </source>
</evidence>
<gene>
    <name evidence="8" type="ORF">CAEBREN_16172</name>
</gene>
<dbReference type="STRING" id="135651.G0MB02"/>
<evidence type="ECO:0000256" key="5">
    <source>
        <dbReference type="PROSITE-ProRule" id="PRU00201"/>
    </source>
</evidence>
<feature type="region of interest" description="Disordered" evidence="6">
    <location>
        <begin position="169"/>
        <end position="268"/>
    </location>
</feature>
<keyword evidence="3" id="KW-0804">Transcription</keyword>
<proteinExistence type="predicted"/>
<feature type="region of interest" description="Disordered" evidence="6">
    <location>
        <begin position="63"/>
        <end position="92"/>
    </location>
</feature>
<dbReference type="AlphaFoldDB" id="G0MB02"/>
<keyword evidence="1" id="KW-0805">Transcription regulation</keyword>
<name>G0MB02_CAEBE</name>
<evidence type="ECO:0000313" key="9">
    <source>
        <dbReference type="Proteomes" id="UP000008068"/>
    </source>
</evidence>
<organism evidence="9">
    <name type="scientific">Caenorhabditis brenneri</name>
    <name type="common">Nematode worm</name>
    <dbReference type="NCBI Taxonomy" id="135651"/>
    <lineage>
        <taxon>Eukaryota</taxon>
        <taxon>Metazoa</taxon>
        <taxon>Ecdysozoa</taxon>
        <taxon>Nematoda</taxon>
        <taxon>Chromadorea</taxon>
        <taxon>Rhabditida</taxon>
        <taxon>Rhabditina</taxon>
        <taxon>Rhabditomorpha</taxon>
        <taxon>Rhabditoidea</taxon>
        <taxon>Rhabditidae</taxon>
        <taxon>Peloderinae</taxon>
        <taxon>Caenorhabditis</taxon>
    </lineage>
</organism>
<accession>G0MB02</accession>
<protein>
    <recommendedName>
        <fullName evidence="7">T-box domain-containing protein</fullName>
    </recommendedName>
</protein>
<dbReference type="Gene3D" id="2.60.40.820">
    <property type="entry name" value="Transcription factor, T-box"/>
    <property type="match status" value="1"/>
</dbReference>
<feature type="compositionally biased region" description="Low complexity" evidence="6">
    <location>
        <begin position="218"/>
        <end position="237"/>
    </location>
</feature>
<dbReference type="GO" id="GO:0003700">
    <property type="term" value="F:DNA-binding transcription factor activity"/>
    <property type="evidence" value="ECO:0007669"/>
    <property type="project" value="InterPro"/>
</dbReference>
<dbReference type="GO" id="GO:0040021">
    <property type="term" value="P:hermaphrodite germ-line sex determination"/>
    <property type="evidence" value="ECO:0007669"/>
    <property type="project" value="InterPro"/>
</dbReference>
<evidence type="ECO:0000259" key="7">
    <source>
        <dbReference type="PROSITE" id="PS50252"/>
    </source>
</evidence>
<evidence type="ECO:0000256" key="1">
    <source>
        <dbReference type="ARBA" id="ARBA00023015"/>
    </source>
</evidence>
<keyword evidence="4 5" id="KW-0539">Nucleus</keyword>
<dbReference type="GO" id="GO:0005634">
    <property type="term" value="C:nucleus"/>
    <property type="evidence" value="ECO:0007669"/>
    <property type="project" value="UniProtKB-SubCell"/>
</dbReference>
<feature type="region of interest" description="Disordered" evidence="6">
    <location>
        <begin position="316"/>
        <end position="376"/>
    </location>
</feature>
<dbReference type="SMART" id="SM00425">
    <property type="entry name" value="TBOX"/>
    <property type="match status" value="1"/>
</dbReference>
<dbReference type="PANTHER" id="PTHR39365">
    <property type="entry name" value="MX REGION OF TRA-2 RELATED-RELATED"/>
    <property type="match status" value="1"/>
</dbReference>
<dbReference type="PANTHER" id="PTHR39365:SF2">
    <property type="entry name" value="MX REGION OF TRA-2 RELATED-RELATED"/>
    <property type="match status" value="1"/>
</dbReference>
<dbReference type="InterPro" id="IPR008967">
    <property type="entry name" value="p53-like_TF_DNA-bd_sf"/>
</dbReference>
<sequence>MTPITVVLKPESNNIWQKCFARGHEMIINEKIQRIFPPMEFMISGMDQYKFYALSVHMERFDDTTGENNPSTSTAVYDNPKRVYHPRNPQSGSEWMSGSVSFGDVRITSTKSVELLSENFIHLRPGHRYQPILIVYEEEKPVFTSRIEHMAFTVTTKYHNENIRDYKSHIIGRSSSMSDPDEEQRRLSNIKRNSAMGPPAKQSNLDFKDEPSTSGAGLSVMPRSLSVSSGSGSHPGMKPVVQKPDATSGSKEPRLVKSAVTTSLPATPKPCMQFMKLEVESPRPSCPAPLITSKSIEVGASGSEEATPVEHMIQEAPAPDATESSARRSPNPSIENVSQDNVASPDVRRIRIDSIPGPSLPPMIQRDRPRDPLRDPPRLEEFIQANDIPGLGPHPRAAQYPPGLPRSFIAYCEDPFWTSQRTVRLPPGIMIPPRPFDYAERERLNKSPPPADPNWMPPPGTPPIAALADALAFRDRLQRGGDAEDSDADH</sequence>
<dbReference type="CDD" id="cd00182">
    <property type="entry name" value="T-box"/>
    <property type="match status" value="1"/>
</dbReference>
<comment type="subcellular location">
    <subcellularLocation>
        <location evidence="5">Nucleus</location>
    </subcellularLocation>
</comment>
<feature type="region of interest" description="Disordered" evidence="6">
    <location>
        <begin position="441"/>
        <end position="463"/>
    </location>
</feature>
<dbReference type="GO" id="GO:0003677">
    <property type="term" value="F:DNA binding"/>
    <property type="evidence" value="ECO:0007669"/>
    <property type="project" value="UniProtKB-UniRule"/>
</dbReference>
<feature type="compositionally biased region" description="Polar residues" evidence="6">
    <location>
        <begin position="66"/>
        <end position="76"/>
    </location>
</feature>
<evidence type="ECO:0000256" key="2">
    <source>
        <dbReference type="ARBA" id="ARBA00023125"/>
    </source>
</evidence>
<dbReference type="InterPro" id="IPR036960">
    <property type="entry name" value="T-box_sf"/>
</dbReference>
<reference evidence="9" key="1">
    <citation type="submission" date="2011-07" db="EMBL/GenBank/DDBJ databases">
        <authorList>
            <consortium name="Caenorhabditis brenneri Sequencing and Analysis Consortium"/>
            <person name="Wilson R.K."/>
        </authorList>
    </citation>
    <scope>NUCLEOTIDE SEQUENCE [LARGE SCALE GENOMIC DNA]</scope>
    <source>
        <strain evidence="9">PB2801</strain>
    </source>
</reference>
<dbReference type="Pfam" id="PF00907">
    <property type="entry name" value="T-box"/>
    <property type="match status" value="1"/>
</dbReference>
<dbReference type="InParanoid" id="G0MB02"/>
<keyword evidence="2 5" id="KW-0238">DNA-binding</keyword>
<dbReference type="PROSITE" id="PS50252">
    <property type="entry name" value="TBOX_3"/>
    <property type="match status" value="1"/>
</dbReference>
<dbReference type="SUPFAM" id="SSF49417">
    <property type="entry name" value="p53-like transcription factors"/>
    <property type="match status" value="1"/>
</dbReference>
<dbReference type="OrthoDB" id="6119313at2759"/>